<dbReference type="InterPro" id="IPR013325">
    <property type="entry name" value="RNA_pol_sigma_r2"/>
</dbReference>
<proteinExistence type="inferred from homology"/>
<sequence>MKQQTVPEIELWYAASNGDAMAFGRLFELYFPKLFIFALKYTKDRCQAEDAIQQVFLKCWEKKETLKHINNIASYLHRSVKNELIDLIRRQVLYKKYQQQLCEVQQGVEPSVLQNTELSLRVGREAILSAAINHLSPQQRRVYTLSKERGWSYAKIAQEMEVSMPTVKWHAAAAFQALSRFLKNHESELFLFIFFFSLFF</sequence>
<dbReference type="InterPro" id="IPR039425">
    <property type="entry name" value="RNA_pol_sigma-70-like"/>
</dbReference>
<name>A0A5B8VJM9_9BACT</name>
<feature type="domain" description="RNA polymerase sigma factor 70 region 4 type 2" evidence="6">
    <location>
        <begin position="127"/>
        <end position="177"/>
    </location>
</feature>
<dbReference type="InterPro" id="IPR007627">
    <property type="entry name" value="RNA_pol_sigma70_r2"/>
</dbReference>
<protein>
    <submittedName>
        <fullName evidence="7">Sigma-70 family RNA polymerase sigma factor</fullName>
    </submittedName>
</protein>
<evidence type="ECO:0000313" key="7">
    <source>
        <dbReference type="EMBL" id="QEC70508.1"/>
    </source>
</evidence>
<dbReference type="InterPro" id="IPR013249">
    <property type="entry name" value="RNA_pol_sigma70_r4_t2"/>
</dbReference>
<evidence type="ECO:0000256" key="1">
    <source>
        <dbReference type="ARBA" id="ARBA00010641"/>
    </source>
</evidence>
<dbReference type="InterPro" id="IPR036388">
    <property type="entry name" value="WH-like_DNA-bd_sf"/>
</dbReference>
<keyword evidence="2" id="KW-0805">Transcription regulation</keyword>
<dbReference type="Gene3D" id="1.10.1740.10">
    <property type="match status" value="1"/>
</dbReference>
<organism evidence="7 8">
    <name type="scientific">Arachidicoccus ginsenosidivorans</name>
    <dbReference type="NCBI Taxonomy" id="496057"/>
    <lineage>
        <taxon>Bacteria</taxon>
        <taxon>Pseudomonadati</taxon>
        <taxon>Bacteroidota</taxon>
        <taxon>Chitinophagia</taxon>
        <taxon>Chitinophagales</taxon>
        <taxon>Chitinophagaceae</taxon>
        <taxon>Arachidicoccus</taxon>
    </lineage>
</organism>
<keyword evidence="4" id="KW-0804">Transcription</keyword>
<comment type="similarity">
    <text evidence="1">Belongs to the sigma-70 factor family. ECF subfamily.</text>
</comment>
<dbReference type="SUPFAM" id="SSF88659">
    <property type="entry name" value="Sigma3 and sigma4 domains of RNA polymerase sigma factors"/>
    <property type="match status" value="1"/>
</dbReference>
<dbReference type="EMBL" id="CP042434">
    <property type="protein sequence ID" value="QEC70508.1"/>
    <property type="molecule type" value="Genomic_DNA"/>
</dbReference>
<dbReference type="NCBIfam" id="TIGR02937">
    <property type="entry name" value="sigma70-ECF"/>
    <property type="match status" value="1"/>
</dbReference>
<gene>
    <name evidence="7" type="ORF">FSB73_01085</name>
</gene>
<evidence type="ECO:0000256" key="4">
    <source>
        <dbReference type="ARBA" id="ARBA00023163"/>
    </source>
</evidence>
<dbReference type="Pfam" id="PF08281">
    <property type="entry name" value="Sigma70_r4_2"/>
    <property type="match status" value="1"/>
</dbReference>
<evidence type="ECO:0000313" key="8">
    <source>
        <dbReference type="Proteomes" id="UP000321291"/>
    </source>
</evidence>
<dbReference type="Proteomes" id="UP000321291">
    <property type="component" value="Chromosome"/>
</dbReference>
<dbReference type="GO" id="GO:0006352">
    <property type="term" value="P:DNA-templated transcription initiation"/>
    <property type="evidence" value="ECO:0007669"/>
    <property type="project" value="InterPro"/>
</dbReference>
<dbReference type="Gene3D" id="1.10.10.10">
    <property type="entry name" value="Winged helix-like DNA-binding domain superfamily/Winged helix DNA-binding domain"/>
    <property type="match status" value="1"/>
</dbReference>
<keyword evidence="8" id="KW-1185">Reference proteome</keyword>
<dbReference type="GO" id="GO:0003677">
    <property type="term" value="F:DNA binding"/>
    <property type="evidence" value="ECO:0007669"/>
    <property type="project" value="InterPro"/>
</dbReference>
<dbReference type="GO" id="GO:0016987">
    <property type="term" value="F:sigma factor activity"/>
    <property type="evidence" value="ECO:0007669"/>
    <property type="project" value="UniProtKB-KW"/>
</dbReference>
<keyword evidence="3" id="KW-0731">Sigma factor</keyword>
<dbReference type="PANTHER" id="PTHR43133">
    <property type="entry name" value="RNA POLYMERASE ECF-TYPE SIGMA FACTO"/>
    <property type="match status" value="1"/>
</dbReference>
<evidence type="ECO:0000259" key="6">
    <source>
        <dbReference type="Pfam" id="PF08281"/>
    </source>
</evidence>
<evidence type="ECO:0000256" key="2">
    <source>
        <dbReference type="ARBA" id="ARBA00023015"/>
    </source>
</evidence>
<dbReference type="PANTHER" id="PTHR43133:SF46">
    <property type="entry name" value="RNA POLYMERASE SIGMA-70 FACTOR ECF SUBFAMILY"/>
    <property type="match status" value="1"/>
</dbReference>
<evidence type="ECO:0000256" key="3">
    <source>
        <dbReference type="ARBA" id="ARBA00023082"/>
    </source>
</evidence>
<dbReference type="AlphaFoldDB" id="A0A5B8VJM9"/>
<dbReference type="SUPFAM" id="SSF88946">
    <property type="entry name" value="Sigma2 domain of RNA polymerase sigma factors"/>
    <property type="match status" value="1"/>
</dbReference>
<dbReference type="InterPro" id="IPR013324">
    <property type="entry name" value="RNA_pol_sigma_r3/r4-like"/>
</dbReference>
<dbReference type="OrthoDB" id="799938at2"/>
<accession>A0A5B8VJM9</accession>
<dbReference type="KEGG" id="agi:FSB73_01085"/>
<dbReference type="InterPro" id="IPR014284">
    <property type="entry name" value="RNA_pol_sigma-70_dom"/>
</dbReference>
<reference evidence="7 8" key="1">
    <citation type="journal article" date="2017" name="Int. J. Syst. Evol. Microbiol.">
        <title>Arachidicoccus ginsenosidivorans sp. nov., with ginsenoside-converting activity isolated from ginseng cultivating soil.</title>
        <authorList>
            <person name="Siddiqi M.Z."/>
            <person name="Aslam Z."/>
            <person name="Im W.T."/>
        </authorList>
    </citation>
    <scope>NUCLEOTIDE SEQUENCE [LARGE SCALE GENOMIC DNA]</scope>
    <source>
        <strain evidence="7 8">Gsoil 809</strain>
    </source>
</reference>
<dbReference type="RefSeq" id="WP_146779771.1">
    <property type="nucleotide sequence ID" value="NZ_CP042434.1"/>
</dbReference>
<dbReference type="Pfam" id="PF04542">
    <property type="entry name" value="Sigma70_r2"/>
    <property type="match status" value="1"/>
</dbReference>
<evidence type="ECO:0000259" key="5">
    <source>
        <dbReference type="Pfam" id="PF04542"/>
    </source>
</evidence>
<feature type="domain" description="RNA polymerase sigma-70 region 2" evidence="5">
    <location>
        <begin position="26"/>
        <end position="91"/>
    </location>
</feature>